<organism evidence="2 3">
    <name type="scientific">Actinomycetospora aurantiaca</name>
    <dbReference type="NCBI Taxonomy" id="3129233"/>
    <lineage>
        <taxon>Bacteria</taxon>
        <taxon>Bacillati</taxon>
        <taxon>Actinomycetota</taxon>
        <taxon>Actinomycetes</taxon>
        <taxon>Pseudonocardiales</taxon>
        <taxon>Pseudonocardiaceae</taxon>
        <taxon>Actinomycetospora</taxon>
    </lineage>
</organism>
<dbReference type="Proteomes" id="UP001385809">
    <property type="component" value="Unassembled WGS sequence"/>
</dbReference>
<feature type="region of interest" description="Disordered" evidence="1">
    <location>
        <begin position="104"/>
        <end position="130"/>
    </location>
</feature>
<keyword evidence="3" id="KW-1185">Reference proteome</keyword>
<protein>
    <submittedName>
        <fullName evidence="2">Uncharacterized protein</fullName>
    </submittedName>
</protein>
<evidence type="ECO:0000313" key="2">
    <source>
        <dbReference type="EMBL" id="MEJ2868676.1"/>
    </source>
</evidence>
<feature type="compositionally biased region" description="Basic and acidic residues" evidence="1">
    <location>
        <begin position="118"/>
        <end position="130"/>
    </location>
</feature>
<sequence length="130" mass="14009">MTSRADRSEHAVMATELEHANRTGQPPMALCSVTVDPAPLGAVAAHVCRPCREAVTRRRRESRPPQPSPWALLVQWYEALVRLLRTGVSAPAPKAIAPARAPLALPSAPSAPTRVPHPVRDAGGRHRRGD</sequence>
<proteinExistence type="predicted"/>
<reference evidence="2 3" key="1">
    <citation type="submission" date="2024-03" db="EMBL/GenBank/DDBJ databases">
        <title>Actinomycetospora sp. OC33-EN08, a novel actinomycete isolated from wild orchid (Aerides multiflora).</title>
        <authorList>
            <person name="Suriyachadkun C."/>
        </authorList>
    </citation>
    <scope>NUCLEOTIDE SEQUENCE [LARGE SCALE GENOMIC DNA]</scope>
    <source>
        <strain evidence="2 3">OC33-EN08</strain>
    </source>
</reference>
<comment type="caution">
    <text evidence="2">The sequence shown here is derived from an EMBL/GenBank/DDBJ whole genome shotgun (WGS) entry which is preliminary data.</text>
</comment>
<accession>A0ABU8MN47</accession>
<dbReference type="EMBL" id="JBBEGN010000005">
    <property type="protein sequence ID" value="MEJ2868676.1"/>
    <property type="molecule type" value="Genomic_DNA"/>
</dbReference>
<name>A0ABU8MN47_9PSEU</name>
<evidence type="ECO:0000256" key="1">
    <source>
        <dbReference type="SAM" id="MobiDB-lite"/>
    </source>
</evidence>
<gene>
    <name evidence="2" type="ORF">WCD74_12965</name>
</gene>
<evidence type="ECO:0000313" key="3">
    <source>
        <dbReference type="Proteomes" id="UP001385809"/>
    </source>
</evidence>
<dbReference type="RefSeq" id="WP_337695249.1">
    <property type="nucleotide sequence ID" value="NZ_JBBEGN010000005.1"/>
</dbReference>